<comment type="caution">
    <text evidence="10">The sequence shown here is derived from an EMBL/GenBank/DDBJ whole genome shotgun (WGS) entry which is preliminary data.</text>
</comment>
<dbReference type="RefSeq" id="WP_189162199.1">
    <property type="nucleotide sequence ID" value="NZ_BMNT01000006.1"/>
</dbReference>
<dbReference type="SUPFAM" id="SSF161098">
    <property type="entry name" value="MetI-like"/>
    <property type="match status" value="1"/>
</dbReference>
<reference evidence="10" key="2">
    <citation type="submission" date="2020-09" db="EMBL/GenBank/DDBJ databases">
        <authorList>
            <person name="Sun Q."/>
            <person name="Ohkuma M."/>
        </authorList>
    </citation>
    <scope>NUCLEOTIDE SEQUENCE</scope>
    <source>
        <strain evidence="10">JCM 13064</strain>
    </source>
</reference>
<dbReference type="PANTHER" id="PTHR43163">
    <property type="entry name" value="DIPEPTIDE TRANSPORT SYSTEM PERMEASE PROTEIN DPPB-RELATED"/>
    <property type="match status" value="1"/>
</dbReference>
<keyword evidence="6 7" id="KW-0472">Membrane</keyword>
<feature type="transmembrane region" description="Helical" evidence="7">
    <location>
        <begin position="60"/>
        <end position="81"/>
    </location>
</feature>
<comment type="similarity">
    <text evidence="7">Belongs to the binding-protein-dependent transport system permease family.</text>
</comment>
<feature type="transmembrane region" description="Helical" evidence="7">
    <location>
        <begin position="355"/>
        <end position="381"/>
    </location>
</feature>
<dbReference type="Gene3D" id="1.10.3720.10">
    <property type="entry name" value="MetI-like"/>
    <property type="match status" value="1"/>
</dbReference>
<keyword evidence="5 7" id="KW-1133">Transmembrane helix</keyword>
<reference evidence="10" key="1">
    <citation type="journal article" date="2014" name="Int. J. Syst. Evol. Microbiol.">
        <title>Complete genome sequence of Corynebacterium casei LMG S-19264T (=DSM 44701T), isolated from a smear-ripened cheese.</title>
        <authorList>
            <consortium name="US DOE Joint Genome Institute (JGI-PGF)"/>
            <person name="Walter F."/>
            <person name="Albersmeier A."/>
            <person name="Kalinowski J."/>
            <person name="Ruckert C."/>
        </authorList>
    </citation>
    <scope>NUCLEOTIDE SEQUENCE</scope>
    <source>
        <strain evidence="10">JCM 13064</strain>
    </source>
</reference>
<evidence type="ECO:0000256" key="8">
    <source>
        <dbReference type="SAM" id="MobiDB-lite"/>
    </source>
</evidence>
<dbReference type="GO" id="GO:0005886">
    <property type="term" value="C:plasma membrane"/>
    <property type="evidence" value="ECO:0007669"/>
    <property type="project" value="UniProtKB-SubCell"/>
</dbReference>
<keyword evidence="3" id="KW-1003">Cell membrane</keyword>
<dbReference type="PROSITE" id="PS50928">
    <property type="entry name" value="ABC_TM1"/>
    <property type="match status" value="1"/>
</dbReference>
<dbReference type="Pfam" id="PF19300">
    <property type="entry name" value="BPD_transp_1_N"/>
    <property type="match status" value="1"/>
</dbReference>
<comment type="subcellular location">
    <subcellularLocation>
        <location evidence="1 7">Cell membrane</location>
        <topology evidence="1 7">Multi-pass membrane protein</topology>
    </subcellularLocation>
</comment>
<dbReference type="InterPro" id="IPR045621">
    <property type="entry name" value="BPD_transp_1_N"/>
</dbReference>
<feature type="transmembrane region" description="Helical" evidence="7">
    <location>
        <begin position="309"/>
        <end position="335"/>
    </location>
</feature>
<evidence type="ECO:0000256" key="7">
    <source>
        <dbReference type="RuleBase" id="RU363032"/>
    </source>
</evidence>
<dbReference type="Proteomes" id="UP000645217">
    <property type="component" value="Unassembled WGS sequence"/>
</dbReference>
<evidence type="ECO:0000259" key="9">
    <source>
        <dbReference type="PROSITE" id="PS50928"/>
    </source>
</evidence>
<dbReference type="EMBL" id="BMNT01000006">
    <property type="protein sequence ID" value="GGK73235.1"/>
    <property type="molecule type" value="Genomic_DNA"/>
</dbReference>
<evidence type="ECO:0000256" key="1">
    <source>
        <dbReference type="ARBA" id="ARBA00004651"/>
    </source>
</evidence>
<protein>
    <submittedName>
        <fullName evidence="10">D,D-dipeptide transport system permease protein DdpB</fullName>
    </submittedName>
</protein>
<organism evidence="10 11">
    <name type="scientific">Sphaerisporangium melleum</name>
    <dbReference type="NCBI Taxonomy" id="321316"/>
    <lineage>
        <taxon>Bacteria</taxon>
        <taxon>Bacillati</taxon>
        <taxon>Actinomycetota</taxon>
        <taxon>Actinomycetes</taxon>
        <taxon>Streptosporangiales</taxon>
        <taxon>Streptosporangiaceae</taxon>
        <taxon>Sphaerisporangium</taxon>
    </lineage>
</organism>
<evidence type="ECO:0000256" key="5">
    <source>
        <dbReference type="ARBA" id="ARBA00022989"/>
    </source>
</evidence>
<dbReference type="InterPro" id="IPR000515">
    <property type="entry name" value="MetI-like"/>
</dbReference>
<keyword evidence="2 7" id="KW-0813">Transport</keyword>
<dbReference type="InterPro" id="IPR035906">
    <property type="entry name" value="MetI-like_sf"/>
</dbReference>
<evidence type="ECO:0000256" key="4">
    <source>
        <dbReference type="ARBA" id="ARBA00022692"/>
    </source>
</evidence>
<keyword evidence="4 7" id="KW-0812">Transmembrane</keyword>
<feature type="compositionally biased region" description="Low complexity" evidence="8">
    <location>
        <begin position="1"/>
        <end position="23"/>
    </location>
</feature>
<proteinExistence type="inferred from homology"/>
<feature type="transmembrane region" description="Helical" evidence="7">
    <location>
        <begin position="247"/>
        <end position="270"/>
    </location>
</feature>
<evidence type="ECO:0000313" key="10">
    <source>
        <dbReference type="EMBL" id="GGK73235.1"/>
    </source>
</evidence>
<dbReference type="Pfam" id="PF00528">
    <property type="entry name" value="BPD_transp_1"/>
    <property type="match status" value="1"/>
</dbReference>
<dbReference type="CDD" id="cd06261">
    <property type="entry name" value="TM_PBP2"/>
    <property type="match status" value="1"/>
</dbReference>
<sequence length="388" mass="40353">MSRPSAPSDDPAGGGAPARAARPGGSGSGGPAAGRGPARGRGFRSGHARHPLARFLARRIAVAVLLGFGITLVTFVLTNLVPGDPVTANLGQRALGDPAIVAQWRAEHGLDRPLPAQYLTYLGGLLQGDLGVSQQSHRPVLDDLAEFVPATIELAGGAIAISLVAGVAFGVIAALRRDRAADQVLRVLSLVGISVPTFWLALVAFYVFFFRLQITPGSGRIAPDMSAPPAVTGLYTVDAALAGQWEVFASAAGHLITPALVLAAYTIGLLTRFTRSAVLEVLGQDYVRAARAKGLPGRVVLFRYVLRSALVPVITVAGLAFGSLLSGTVLVESVFARPGIGQYAYKSATTLDLPAVMGVGLVVGFVYVLINLVVDVLYGIIDPRVRLS</sequence>
<feature type="region of interest" description="Disordered" evidence="8">
    <location>
        <begin position="1"/>
        <end position="45"/>
    </location>
</feature>
<accession>A0A917QWE8</accession>
<feature type="compositionally biased region" description="Gly residues" evidence="8">
    <location>
        <begin position="24"/>
        <end position="39"/>
    </location>
</feature>
<gene>
    <name evidence="10" type="primary">ddpB</name>
    <name evidence="10" type="ORF">GCM10007964_15100</name>
</gene>
<keyword evidence="11" id="KW-1185">Reference proteome</keyword>
<evidence type="ECO:0000256" key="6">
    <source>
        <dbReference type="ARBA" id="ARBA00023136"/>
    </source>
</evidence>
<name>A0A917QWE8_9ACTN</name>
<feature type="transmembrane region" description="Helical" evidence="7">
    <location>
        <begin position="154"/>
        <end position="175"/>
    </location>
</feature>
<feature type="domain" description="ABC transmembrane type-1" evidence="9">
    <location>
        <begin position="148"/>
        <end position="378"/>
    </location>
</feature>
<evidence type="ECO:0000256" key="2">
    <source>
        <dbReference type="ARBA" id="ARBA00022448"/>
    </source>
</evidence>
<dbReference type="GO" id="GO:0071916">
    <property type="term" value="F:dipeptide transmembrane transporter activity"/>
    <property type="evidence" value="ECO:0007669"/>
    <property type="project" value="TreeGrafter"/>
</dbReference>
<dbReference type="PANTHER" id="PTHR43163:SF8">
    <property type="entry name" value="D,D-DIPEPTIDE TRANSPORT SYSTEM PERMEASE PROTEIN DDPB-RELATED"/>
    <property type="match status" value="1"/>
</dbReference>
<evidence type="ECO:0000256" key="3">
    <source>
        <dbReference type="ARBA" id="ARBA00022475"/>
    </source>
</evidence>
<feature type="transmembrane region" description="Helical" evidence="7">
    <location>
        <begin position="187"/>
        <end position="209"/>
    </location>
</feature>
<dbReference type="AlphaFoldDB" id="A0A917QWE8"/>
<evidence type="ECO:0000313" key="11">
    <source>
        <dbReference type="Proteomes" id="UP000645217"/>
    </source>
</evidence>